<feature type="transmembrane region" description="Helical" evidence="1">
    <location>
        <begin position="180"/>
        <end position="198"/>
    </location>
</feature>
<gene>
    <name evidence="3" type="ORF">LNTAR_07099</name>
</gene>
<name>A6DMV5_9BACT</name>
<dbReference type="STRING" id="313628.LNTAR_07099"/>
<evidence type="ECO:0000256" key="1">
    <source>
        <dbReference type="SAM" id="Phobius"/>
    </source>
</evidence>
<keyword evidence="4" id="KW-1185">Reference proteome</keyword>
<dbReference type="PANTHER" id="PTHR34978:SF3">
    <property type="entry name" value="SLR0241 PROTEIN"/>
    <property type="match status" value="1"/>
</dbReference>
<feature type="domain" description="Peptidase M56" evidence="2">
    <location>
        <begin position="13"/>
        <end position="170"/>
    </location>
</feature>
<evidence type="ECO:0000313" key="4">
    <source>
        <dbReference type="Proteomes" id="UP000004947"/>
    </source>
</evidence>
<dbReference type="Pfam" id="PF05569">
    <property type="entry name" value="Peptidase_M56"/>
    <property type="match status" value="1"/>
</dbReference>
<keyword evidence="1" id="KW-1133">Transmembrane helix</keyword>
<dbReference type="PANTHER" id="PTHR34978">
    <property type="entry name" value="POSSIBLE SENSOR-TRANSDUCER PROTEIN BLAR"/>
    <property type="match status" value="1"/>
</dbReference>
<organism evidence="3 4">
    <name type="scientific">Lentisphaera araneosa HTCC2155</name>
    <dbReference type="NCBI Taxonomy" id="313628"/>
    <lineage>
        <taxon>Bacteria</taxon>
        <taxon>Pseudomonadati</taxon>
        <taxon>Lentisphaerota</taxon>
        <taxon>Lentisphaeria</taxon>
        <taxon>Lentisphaerales</taxon>
        <taxon>Lentisphaeraceae</taxon>
        <taxon>Lentisphaera</taxon>
    </lineage>
</organism>
<dbReference type="EMBL" id="ABCK01000012">
    <property type="protein sequence ID" value="EDM26991.1"/>
    <property type="molecule type" value="Genomic_DNA"/>
</dbReference>
<dbReference type="InterPro" id="IPR008756">
    <property type="entry name" value="Peptidase_M56"/>
</dbReference>
<evidence type="ECO:0000259" key="2">
    <source>
        <dbReference type="Pfam" id="PF05569"/>
    </source>
</evidence>
<feature type="transmembrane region" description="Helical" evidence="1">
    <location>
        <begin position="89"/>
        <end position="108"/>
    </location>
</feature>
<sequence>MRRQIQLSSRPVSRKLLLRIETLSKNIGLRNPPKVIISPSVNGPAVCGLWRPALMLSEWFEDELTEEEQNMILGHELMHIRRWDLPINALFYFIVILNWFNPLLWIAFYKIGIDREAACDEQLIGSSQWSSVEYGKVLLNMNSKQSFSGLALGFVGILNNSHSLRYRIRQIASQQQLNSSFKPFFLIVIVFFVVWGLVKPKLIAAEQTFNSESVIERISQMGKSSRKDQAFIKGLFHKYAKEIEPLKNSDQKIQLNQNLIAGKLSREEYNNFQKHRFGLGESRKGQGLAFFRTNENTYGKLYYTWGIGHKIHIQEVIVYDKNSQEKQLKSLSKLVLSSAGHADLDLALGSGIPGFRKAVNNGTYNPDIHCSSWDGVDDARAYLRSESGGVLLFPIWTPN</sequence>
<dbReference type="Proteomes" id="UP000004947">
    <property type="component" value="Unassembled WGS sequence"/>
</dbReference>
<proteinExistence type="predicted"/>
<evidence type="ECO:0000313" key="3">
    <source>
        <dbReference type="EMBL" id="EDM26991.1"/>
    </source>
</evidence>
<dbReference type="CDD" id="cd07341">
    <property type="entry name" value="M56_BlaR1_MecR1_like"/>
    <property type="match status" value="1"/>
</dbReference>
<dbReference type="AlphaFoldDB" id="A6DMV5"/>
<feature type="transmembrane region" description="Helical" evidence="1">
    <location>
        <begin position="147"/>
        <end position="168"/>
    </location>
</feature>
<dbReference type="InterPro" id="IPR052173">
    <property type="entry name" value="Beta-lactam_resp_regulator"/>
</dbReference>
<dbReference type="Gene3D" id="3.30.2010.10">
    <property type="entry name" value="Metalloproteases ('zincins'), catalytic domain"/>
    <property type="match status" value="1"/>
</dbReference>
<protein>
    <submittedName>
        <fullName evidence="3">Beta-lactamase regulatory protein 1</fullName>
    </submittedName>
</protein>
<accession>A6DMV5</accession>
<keyword evidence="1" id="KW-0812">Transmembrane</keyword>
<dbReference type="eggNOG" id="COG4219">
    <property type="taxonomic scope" value="Bacteria"/>
</dbReference>
<keyword evidence="1" id="KW-0472">Membrane</keyword>
<comment type="caution">
    <text evidence="3">The sequence shown here is derived from an EMBL/GenBank/DDBJ whole genome shotgun (WGS) entry which is preliminary data.</text>
</comment>
<reference evidence="3 4" key="1">
    <citation type="journal article" date="2010" name="J. Bacteriol.">
        <title>Genome sequence of Lentisphaera araneosa HTCC2155T, the type species of the order Lentisphaerales in the phylum Lentisphaerae.</title>
        <authorList>
            <person name="Thrash J.C."/>
            <person name="Cho J.C."/>
            <person name="Vergin K.L."/>
            <person name="Morris R.M."/>
            <person name="Giovannoni S.J."/>
        </authorList>
    </citation>
    <scope>NUCLEOTIDE SEQUENCE [LARGE SCALE GENOMIC DNA]</scope>
    <source>
        <strain evidence="3 4">HTCC2155</strain>
    </source>
</reference>